<accession>A0A6M5YWL2</accession>
<dbReference type="AlphaFoldDB" id="A0A6M5YWL2"/>
<evidence type="ECO:0000313" key="2">
    <source>
        <dbReference type="Proteomes" id="UP000503447"/>
    </source>
</evidence>
<gene>
    <name evidence="1" type="ORF">FTUN_5424</name>
</gene>
<proteinExistence type="predicted"/>
<sequence>MRIAHPPSGLACKATLDRDLQNAPRIKLVGVAVANKLRAARTGTVGES</sequence>
<reference evidence="2" key="1">
    <citation type="submission" date="2020-05" db="EMBL/GenBank/DDBJ databases">
        <title>Frigoriglobus tundricola gen. nov., sp. nov., a psychrotolerant cellulolytic planctomycete of the family Gemmataceae with two divergent copies of 16S rRNA gene.</title>
        <authorList>
            <person name="Kulichevskaya I.S."/>
            <person name="Ivanova A.A."/>
            <person name="Naumoff D.G."/>
            <person name="Beletsky A.V."/>
            <person name="Rijpstra W.I.C."/>
            <person name="Sinninghe Damste J.S."/>
            <person name="Mardanov A.V."/>
            <person name="Ravin N.V."/>
            <person name="Dedysh S.N."/>
        </authorList>
    </citation>
    <scope>NUCLEOTIDE SEQUENCE [LARGE SCALE GENOMIC DNA]</scope>
    <source>
        <strain evidence="2">PL17</strain>
    </source>
</reference>
<protein>
    <submittedName>
        <fullName evidence="1">Uncharacterized protein</fullName>
    </submittedName>
</protein>
<evidence type="ECO:0000313" key="1">
    <source>
        <dbReference type="EMBL" id="QJW97844.1"/>
    </source>
</evidence>
<dbReference type="Proteomes" id="UP000503447">
    <property type="component" value="Chromosome"/>
</dbReference>
<dbReference type="EMBL" id="CP053452">
    <property type="protein sequence ID" value="QJW97844.1"/>
    <property type="molecule type" value="Genomic_DNA"/>
</dbReference>
<keyword evidence="2" id="KW-1185">Reference proteome</keyword>
<dbReference type="KEGG" id="ftj:FTUN_5424"/>
<name>A0A6M5YWL2_9BACT</name>
<organism evidence="1 2">
    <name type="scientific">Frigoriglobus tundricola</name>
    <dbReference type="NCBI Taxonomy" id="2774151"/>
    <lineage>
        <taxon>Bacteria</taxon>
        <taxon>Pseudomonadati</taxon>
        <taxon>Planctomycetota</taxon>
        <taxon>Planctomycetia</taxon>
        <taxon>Gemmatales</taxon>
        <taxon>Gemmataceae</taxon>
        <taxon>Frigoriglobus</taxon>
    </lineage>
</organism>